<name>A0ABR3A884_9AGAR</name>
<proteinExistence type="predicted"/>
<comment type="caution">
    <text evidence="1">The sequence shown here is derived from an EMBL/GenBank/DDBJ whole genome shotgun (WGS) entry which is preliminary data.</text>
</comment>
<organism evidence="1 2">
    <name type="scientific">Marasmius tenuissimus</name>
    <dbReference type="NCBI Taxonomy" id="585030"/>
    <lineage>
        <taxon>Eukaryota</taxon>
        <taxon>Fungi</taxon>
        <taxon>Dikarya</taxon>
        <taxon>Basidiomycota</taxon>
        <taxon>Agaricomycotina</taxon>
        <taxon>Agaricomycetes</taxon>
        <taxon>Agaricomycetidae</taxon>
        <taxon>Agaricales</taxon>
        <taxon>Marasmiineae</taxon>
        <taxon>Marasmiaceae</taxon>
        <taxon>Marasmius</taxon>
    </lineage>
</organism>
<gene>
    <name evidence="1" type="ORF">AAF712_003073</name>
</gene>
<evidence type="ECO:0000313" key="2">
    <source>
        <dbReference type="Proteomes" id="UP001437256"/>
    </source>
</evidence>
<evidence type="ECO:0000313" key="1">
    <source>
        <dbReference type="EMBL" id="KAL0069803.1"/>
    </source>
</evidence>
<protein>
    <submittedName>
        <fullName evidence="1">Uncharacterized protein</fullName>
    </submittedName>
</protein>
<sequence length="110" mass="12247">MPNKNYHIAPDIVLAKLYSNSLMVVFNSRMQINHSRGRSQSNDPSAVATTNSALAFRTTETSRRPADGIQVKVEETTDWNSDTYPMDLVKTRTDHSPSVVYNIDTSNASV</sequence>
<reference evidence="1 2" key="1">
    <citation type="submission" date="2024-05" db="EMBL/GenBank/DDBJ databases">
        <title>A draft genome resource for the thread blight pathogen Marasmius tenuissimus strain MS-2.</title>
        <authorList>
            <person name="Yulfo-Soto G.E."/>
            <person name="Baruah I.K."/>
            <person name="Amoako-Attah I."/>
            <person name="Bukari Y."/>
            <person name="Meinhardt L.W."/>
            <person name="Bailey B.A."/>
            <person name="Cohen S.P."/>
        </authorList>
    </citation>
    <scope>NUCLEOTIDE SEQUENCE [LARGE SCALE GENOMIC DNA]</scope>
    <source>
        <strain evidence="1 2">MS-2</strain>
    </source>
</reference>
<dbReference type="EMBL" id="JBBXMP010000010">
    <property type="protein sequence ID" value="KAL0069803.1"/>
    <property type="molecule type" value="Genomic_DNA"/>
</dbReference>
<dbReference type="Proteomes" id="UP001437256">
    <property type="component" value="Unassembled WGS sequence"/>
</dbReference>
<keyword evidence="2" id="KW-1185">Reference proteome</keyword>
<accession>A0ABR3A884</accession>